<organism evidence="2 3">
    <name type="scientific">Flavisolibacter ginsengisoli DSM 18119</name>
    <dbReference type="NCBI Taxonomy" id="1121884"/>
    <lineage>
        <taxon>Bacteria</taxon>
        <taxon>Pseudomonadati</taxon>
        <taxon>Bacteroidota</taxon>
        <taxon>Chitinophagia</taxon>
        <taxon>Chitinophagales</taxon>
        <taxon>Chitinophagaceae</taxon>
        <taxon>Flavisolibacter</taxon>
    </lineage>
</organism>
<dbReference type="AlphaFoldDB" id="A0A1M5GFE5"/>
<evidence type="ECO:0000259" key="1">
    <source>
        <dbReference type="Pfam" id="PF14534"/>
    </source>
</evidence>
<protein>
    <submittedName>
        <fullName evidence="2">Ketosteroid isomerase homolog</fullName>
    </submittedName>
</protein>
<dbReference type="STRING" id="1121884.SAMN02745131_04131"/>
<reference evidence="2 3" key="1">
    <citation type="submission" date="2016-11" db="EMBL/GenBank/DDBJ databases">
        <authorList>
            <person name="Jaros S."/>
            <person name="Januszkiewicz K."/>
            <person name="Wedrychowicz H."/>
        </authorList>
    </citation>
    <scope>NUCLEOTIDE SEQUENCE [LARGE SCALE GENOMIC DNA]</scope>
    <source>
        <strain evidence="2 3">DSM 18119</strain>
    </source>
</reference>
<feature type="domain" description="DUF4440" evidence="1">
    <location>
        <begin position="51"/>
        <end position="151"/>
    </location>
</feature>
<dbReference type="InterPro" id="IPR032710">
    <property type="entry name" value="NTF2-like_dom_sf"/>
</dbReference>
<dbReference type="Pfam" id="PF14534">
    <property type="entry name" value="DUF4440"/>
    <property type="match status" value="1"/>
</dbReference>
<dbReference type="EMBL" id="FQUU01000031">
    <property type="protein sequence ID" value="SHG02222.1"/>
    <property type="molecule type" value="Genomic_DNA"/>
</dbReference>
<dbReference type="OrthoDB" id="120856at2"/>
<accession>A0A1M5GFE5</accession>
<proteinExistence type="predicted"/>
<dbReference type="SUPFAM" id="SSF54427">
    <property type="entry name" value="NTF2-like"/>
    <property type="match status" value="1"/>
</dbReference>
<keyword evidence="2" id="KW-0413">Isomerase</keyword>
<dbReference type="Proteomes" id="UP000184048">
    <property type="component" value="Unassembled WGS sequence"/>
</dbReference>
<name>A0A1M5GFE5_9BACT</name>
<dbReference type="Gene3D" id="3.10.450.50">
    <property type="match status" value="1"/>
</dbReference>
<evidence type="ECO:0000313" key="2">
    <source>
        <dbReference type="EMBL" id="SHG02222.1"/>
    </source>
</evidence>
<keyword evidence="3" id="KW-1185">Reference proteome</keyword>
<dbReference type="InterPro" id="IPR027843">
    <property type="entry name" value="DUF4440"/>
</dbReference>
<gene>
    <name evidence="2" type="ORF">SAMN02745131_04131</name>
</gene>
<dbReference type="GO" id="GO:0016853">
    <property type="term" value="F:isomerase activity"/>
    <property type="evidence" value="ECO:0007669"/>
    <property type="project" value="UniProtKB-KW"/>
</dbReference>
<evidence type="ECO:0000313" key="3">
    <source>
        <dbReference type="Proteomes" id="UP000184048"/>
    </source>
</evidence>
<sequence length="157" mass="18174">MKESLDLKQINYMHRYFSLIMFIALTLATITLRAQQGSDEKQVIQSMNEAADKWNNGDLDGYMALYDTSATMMLPKGRTKINGMRELYEKYYFENGKPKQMLGYDTYEFTPLGKEYALLTGRFILKANEKMKERTGTFSLVFVHTANGWKILHDHSG</sequence>